<feature type="region of interest" description="Disordered" evidence="1">
    <location>
        <begin position="1"/>
        <end position="54"/>
    </location>
</feature>
<feature type="compositionally biased region" description="Polar residues" evidence="1">
    <location>
        <begin position="31"/>
        <end position="41"/>
    </location>
</feature>
<evidence type="ECO:0000256" key="1">
    <source>
        <dbReference type="SAM" id="MobiDB-lite"/>
    </source>
</evidence>
<sequence>MCCNTSPASPSSNPLPRPRLECGGGGGKSARQYSRSNSTRPLNDHWESRPSSVVVQEAVEEVEAAAV</sequence>
<evidence type="ECO:0000313" key="2">
    <source>
        <dbReference type="EMBL" id="MPC97146.1"/>
    </source>
</evidence>
<accession>A0A5B7JS23</accession>
<proteinExistence type="predicted"/>
<dbReference type="AlphaFoldDB" id="A0A5B7JS23"/>
<organism evidence="2 3">
    <name type="scientific">Portunus trituberculatus</name>
    <name type="common">Swimming crab</name>
    <name type="synonym">Neptunus trituberculatus</name>
    <dbReference type="NCBI Taxonomy" id="210409"/>
    <lineage>
        <taxon>Eukaryota</taxon>
        <taxon>Metazoa</taxon>
        <taxon>Ecdysozoa</taxon>
        <taxon>Arthropoda</taxon>
        <taxon>Crustacea</taxon>
        <taxon>Multicrustacea</taxon>
        <taxon>Malacostraca</taxon>
        <taxon>Eumalacostraca</taxon>
        <taxon>Eucarida</taxon>
        <taxon>Decapoda</taxon>
        <taxon>Pleocyemata</taxon>
        <taxon>Brachyura</taxon>
        <taxon>Eubrachyura</taxon>
        <taxon>Portunoidea</taxon>
        <taxon>Portunidae</taxon>
        <taxon>Portuninae</taxon>
        <taxon>Portunus</taxon>
    </lineage>
</organism>
<gene>
    <name evidence="2" type="ORF">E2C01_092440</name>
</gene>
<comment type="caution">
    <text evidence="2">The sequence shown here is derived from an EMBL/GenBank/DDBJ whole genome shotgun (WGS) entry which is preliminary data.</text>
</comment>
<dbReference type="Proteomes" id="UP000324222">
    <property type="component" value="Unassembled WGS sequence"/>
</dbReference>
<feature type="compositionally biased region" description="Low complexity" evidence="1">
    <location>
        <begin position="1"/>
        <end position="14"/>
    </location>
</feature>
<evidence type="ECO:0000313" key="3">
    <source>
        <dbReference type="Proteomes" id="UP000324222"/>
    </source>
</evidence>
<reference evidence="2 3" key="1">
    <citation type="submission" date="2019-05" db="EMBL/GenBank/DDBJ databases">
        <title>Another draft genome of Portunus trituberculatus and its Hox gene families provides insights of decapod evolution.</title>
        <authorList>
            <person name="Jeong J.-H."/>
            <person name="Song I."/>
            <person name="Kim S."/>
            <person name="Choi T."/>
            <person name="Kim D."/>
            <person name="Ryu S."/>
            <person name="Kim W."/>
        </authorList>
    </citation>
    <scope>NUCLEOTIDE SEQUENCE [LARGE SCALE GENOMIC DNA]</scope>
    <source>
        <tissue evidence="2">Muscle</tissue>
    </source>
</reference>
<keyword evidence="3" id="KW-1185">Reference proteome</keyword>
<dbReference type="EMBL" id="VSRR010108791">
    <property type="protein sequence ID" value="MPC97146.1"/>
    <property type="molecule type" value="Genomic_DNA"/>
</dbReference>
<protein>
    <submittedName>
        <fullName evidence="2">Uncharacterized protein</fullName>
    </submittedName>
</protein>
<name>A0A5B7JS23_PORTR</name>